<gene>
    <name evidence="5" type="ORF">CA984_27725</name>
</gene>
<dbReference type="InterPro" id="IPR009057">
    <property type="entry name" value="Homeodomain-like_sf"/>
</dbReference>
<evidence type="ECO:0000256" key="3">
    <source>
        <dbReference type="ARBA" id="ARBA00023163"/>
    </source>
</evidence>
<evidence type="ECO:0000256" key="1">
    <source>
        <dbReference type="ARBA" id="ARBA00023015"/>
    </source>
</evidence>
<keyword evidence="3" id="KW-0804">Transcription</keyword>
<keyword evidence="2" id="KW-0238">DNA-binding</keyword>
<name>A0A243RE83_9ACTN</name>
<reference evidence="5 6" key="1">
    <citation type="submission" date="2017-05" db="EMBL/GenBank/DDBJ databases">
        <title>Biotechnological potential of actinobacteria isolated from South African environments.</title>
        <authorList>
            <person name="Le Roes-Hill M."/>
            <person name="Prins A."/>
            <person name="Durrell K.A."/>
        </authorList>
    </citation>
    <scope>NUCLEOTIDE SEQUENCE [LARGE SCALE GENOMIC DNA]</scope>
    <source>
        <strain evidence="5">M26</strain>
    </source>
</reference>
<comment type="caution">
    <text evidence="5">The sequence shown here is derived from an EMBL/GenBank/DDBJ whole genome shotgun (WGS) entry which is preliminary data.</text>
</comment>
<keyword evidence="6" id="KW-1185">Reference proteome</keyword>
<evidence type="ECO:0000313" key="5">
    <source>
        <dbReference type="EMBL" id="OUC93049.1"/>
    </source>
</evidence>
<dbReference type="GO" id="GO:0003700">
    <property type="term" value="F:DNA-binding transcription factor activity"/>
    <property type="evidence" value="ECO:0007669"/>
    <property type="project" value="InterPro"/>
</dbReference>
<dbReference type="Proteomes" id="UP000194761">
    <property type="component" value="Unassembled WGS sequence"/>
</dbReference>
<proteinExistence type="predicted"/>
<dbReference type="PANTHER" id="PTHR46796:SF15">
    <property type="entry name" value="BLL1074 PROTEIN"/>
    <property type="match status" value="1"/>
</dbReference>
<evidence type="ECO:0000313" key="6">
    <source>
        <dbReference type="Proteomes" id="UP000194761"/>
    </source>
</evidence>
<dbReference type="GO" id="GO:0043565">
    <property type="term" value="F:sequence-specific DNA binding"/>
    <property type="evidence" value="ECO:0007669"/>
    <property type="project" value="InterPro"/>
</dbReference>
<dbReference type="InterPro" id="IPR046532">
    <property type="entry name" value="DUF6597"/>
</dbReference>
<dbReference type="SMART" id="SM00342">
    <property type="entry name" value="HTH_ARAC"/>
    <property type="match status" value="1"/>
</dbReference>
<dbReference type="Gene3D" id="1.10.10.60">
    <property type="entry name" value="Homeodomain-like"/>
    <property type="match status" value="1"/>
</dbReference>
<keyword evidence="1" id="KW-0805">Transcription regulation</keyword>
<evidence type="ECO:0000259" key="4">
    <source>
        <dbReference type="PROSITE" id="PS01124"/>
    </source>
</evidence>
<dbReference type="Pfam" id="PF20240">
    <property type="entry name" value="DUF6597"/>
    <property type="match status" value="1"/>
</dbReference>
<organism evidence="5 6">
    <name type="scientific">Streptosporangium minutum</name>
    <dbReference type="NCBI Taxonomy" id="569862"/>
    <lineage>
        <taxon>Bacteria</taxon>
        <taxon>Bacillati</taxon>
        <taxon>Actinomycetota</taxon>
        <taxon>Actinomycetes</taxon>
        <taxon>Streptosporangiales</taxon>
        <taxon>Streptosporangiaceae</taxon>
        <taxon>Streptosporangium</taxon>
    </lineage>
</organism>
<dbReference type="InterPro" id="IPR018060">
    <property type="entry name" value="HTH_AraC"/>
</dbReference>
<dbReference type="SUPFAM" id="SSF46689">
    <property type="entry name" value="Homeodomain-like"/>
    <property type="match status" value="1"/>
</dbReference>
<dbReference type="AlphaFoldDB" id="A0A243RE83"/>
<feature type="domain" description="HTH araC/xylS-type" evidence="4">
    <location>
        <begin position="182"/>
        <end position="282"/>
    </location>
</feature>
<protein>
    <recommendedName>
        <fullName evidence="4">HTH araC/xylS-type domain-containing protein</fullName>
    </recommendedName>
</protein>
<dbReference type="Pfam" id="PF12833">
    <property type="entry name" value="HTH_18"/>
    <property type="match status" value="1"/>
</dbReference>
<sequence>MSAGRPGLSVPVVIVQGVKDAAVSEGLVSLEGRPGRPLRPHVTHLSAYTERYTRPLPRRQPPFAGAVVIFGFAEPLTLDGPGAEAPQRLVSFAGGLHDTYVDTTMTGLAEGVQVDLTPLGARRLLGMPMSELANRVVSLAEALGPWAETAVERLAAAPDQQARLALLDELLTRRIHAAPEPDRRIRWAWGRLVATRGTIGVASLAEELGWSHRHLVSRFHDQIGLAPKAVAKVLRFQHAAARLRAGLPLADTAVRCGYYDQAHMNRDFRAMTGATPRETAAPRPGSPAAAPG</sequence>
<dbReference type="EMBL" id="NGFP01000150">
    <property type="protein sequence ID" value="OUC93049.1"/>
    <property type="molecule type" value="Genomic_DNA"/>
</dbReference>
<dbReference type="PANTHER" id="PTHR46796">
    <property type="entry name" value="HTH-TYPE TRANSCRIPTIONAL ACTIVATOR RHAS-RELATED"/>
    <property type="match status" value="1"/>
</dbReference>
<evidence type="ECO:0000256" key="2">
    <source>
        <dbReference type="ARBA" id="ARBA00023125"/>
    </source>
</evidence>
<dbReference type="PROSITE" id="PS01124">
    <property type="entry name" value="HTH_ARAC_FAMILY_2"/>
    <property type="match status" value="1"/>
</dbReference>
<accession>A0A243RE83</accession>
<dbReference type="InterPro" id="IPR050204">
    <property type="entry name" value="AraC_XylS_family_regulators"/>
</dbReference>